<dbReference type="EMBL" id="LSCR01000005">
    <property type="protein sequence ID" value="KXB35310.1"/>
    <property type="molecule type" value="Genomic_DNA"/>
</dbReference>
<comment type="caution">
    <text evidence="2">The sequence shown here is derived from an EMBL/GenBank/DDBJ whole genome shotgun (WGS) entry which is preliminary data.</text>
</comment>
<reference evidence="3" key="1">
    <citation type="submission" date="2016-01" db="EMBL/GenBank/DDBJ databases">
        <authorList>
            <person name="Mitreva M."/>
            <person name="Pepin K.H."/>
            <person name="Mihindukulasuriya K.A."/>
            <person name="Fulton R."/>
            <person name="Fronick C."/>
            <person name="O'Laughlin M."/>
            <person name="Miner T."/>
            <person name="Herter B."/>
            <person name="Rosa B.A."/>
            <person name="Cordes M."/>
            <person name="Tomlinson C."/>
            <person name="Wollam A."/>
            <person name="Palsikar V.B."/>
            <person name="Mardis E.R."/>
            <person name="Wilson R.K."/>
        </authorList>
    </citation>
    <scope>NUCLEOTIDE SEQUENCE [LARGE SCALE GENOMIC DNA]</scope>
    <source>
        <strain evidence="3">DNF00019</strain>
    </source>
</reference>
<evidence type="ECO:0000313" key="3">
    <source>
        <dbReference type="Proteomes" id="UP000070675"/>
    </source>
</evidence>
<feature type="region of interest" description="Disordered" evidence="1">
    <location>
        <begin position="52"/>
        <end position="75"/>
    </location>
</feature>
<dbReference type="InterPro" id="IPR046257">
    <property type="entry name" value="DUF6290"/>
</dbReference>
<dbReference type="Proteomes" id="UP000070675">
    <property type="component" value="Unassembled WGS sequence"/>
</dbReference>
<keyword evidence="3" id="KW-1185">Reference proteome</keyword>
<dbReference type="AlphaFoldDB" id="A0A133XWJ8"/>
<evidence type="ECO:0000256" key="1">
    <source>
        <dbReference type="SAM" id="MobiDB-lite"/>
    </source>
</evidence>
<protein>
    <submittedName>
        <fullName evidence="2">Toxin-antitoxin system, antitoxin component, ribbon-helix-helix domain protein</fullName>
    </submittedName>
</protein>
<dbReference type="PATRIC" id="fig|1393034.3.peg.380"/>
<proteinExistence type="predicted"/>
<organism evidence="2 3">
    <name type="scientific">Atopobium deltae</name>
    <dbReference type="NCBI Taxonomy" id="1393034"/>
    <lineage>
        <taxon>Bacteria</taxon>
        <taxon>Bacillati</taxon>
        <taxon>Actinomycetota</taxon>
        <taxon>Coriobacteriia</taxon>
        <taxon>Coriobacteriales</taxon>
        <taxon>Atopobiaceae</taxon>
        <taxon>Atopobium</taxon>
    </lineage>
</organism>
<dbReference type="Pfam" id="PF19807">
    <property type="entry name" value="DUF6290"/>
    <property type="match status" value="1"/>
</dbReference>
<sequence>MLRTKRRINMSASNTGVSEDEYDLRIFEECEAQKAAGTLKTHPISEFWDELDLQQTQQEEMKKQAKTTEQTKQTG</sequence>
<evidence type="ECO:0000313" key="2">
    <source>
        <dbReference type="EMBL" id="KXB35310.1"/>
    </source>
</evidence>
<gene>
    <name evidence="2" type="ORF">HMPREF3192_00392</name>
</gene>
<accession>A0A133XWJ8</accession>
<name>A0A133XWJ8_9ACTN</name>